<accession>A0A914Y3R0</accession>
<dbReference type="InterPro" id="IPR008166">
    <property type="entry name" value="Glyco_transf_92"/>
</dbReference>
<evidence type="ECO:0000256" key="2">
    <source>
        <dbReference type="ARBA" id="ARBA00007647"/>
    </source>
</evidence>
<dbReference type="PANTHER" id="PTHR21645">
    <property type="entry name" value="GLYCOSYLTRANSFERASE FAMILY 92 PROTEIN"/>
    <property type="match status" value="1"/>
</dbReference>
<evidence type="ECO:0000256" key="7">
    <source>
        <dbReference type="ARBA" id="ARBA00023136"/>
    </source>
</evidence>
<sequence>MQAFASNCSTVANPTYFAISSTKDNGPEVTVNEKKETQLNLRNAIHEKLPVVSCVSPLFFNERWQTNMFSIEIYAYFGVHRQAYYYMSVLEDGFNLLKVSKIE</sequence>
<name>A0A914Y3R0_9BILA</name>
<evidence type="ECO:0000313" key="10">
    <source>
        <dbReference type="WBParaSite" id="PSU_v2.g14832.t1"/>
    </source>
</evidence>
<dbReference type="AlphaFoldDB" id="A0A914Y3R0"/>
<keyword evidence="7" id="KW-0472">Membrane</keyword>
<dbReference type="Proteomes" id="UP000887577">
    <property type="component" value="Unplaced"/>
</dbReference>
<evidence type="ECO:0000256" key="3">
    <source>
        <dbReference type="ARBA" id="ARBA00022676"/>
    </source>
</evidence>
<organism evidence="9 10">
    <name type="scientific">Panagrolaimus superbus</name>
    <dbReference type="NCBI Taxonomy" id="310955"/>
    <lineage>
        <taxon>Eukaryota</taxon>
        <taxon>Metazoa</taxon>
        <taxon>Ecdysozoa</taxon>
        <taxon>Nematoda</taxon>
        <taxon>Chromadorea</taxon>
        <taxon>Rhabditida</taxon>
        <taxon>Tylenchina</taxon>
        <taxon>Panagrolaimomorpha</taxon>
        <taxon>Panagrolaimoidea</taxon>
        <taxon>Panagrolaimidae</taxon>
        <taxon>Panagrolaimus</taxon>
    </lineage>
</organism>
<keyword evidence="3 8" id="KW-0328">Glycosyltransferase</keyword>
<evidence type="ECO:0000256" key="4">
    <source>
        <dbReference type="ARBA" id="ARBA00022679"/>
    </source>
</evidence>
<dbReference type="Pfam" id="PF01697">
    <property type="entry name" value="Glyco_transf_92"/>
    <property type="match status" value="1"/>
</dbReference>
<comment type="similarity">
    <text evidence="2 8">Belongs to the glycosyltransferase 92 family.</text>
</comment>
<keyword evidence="6" id="KW-1133">Transmembrane helix</keyword>
<protein>
    <recommendedName>
        <fullName evidence="8">Glycosyltransferase family 92 protein</fullName>
        <ecNumber evidence="8">2.4.1.-</ecNumber>
    </recommendedName>
</protein>
<dbReference type="GO" id="GO:0016020">
    <property type="term" value="C:membrane"/>
    <property type="evidence" value="ECO:0007669"/>
    <property type="project" value="UniProtKB-SubCell"/>
</dbReference>
<evidence type="ECO:0000256" key="6">
    <source>
        <dbReference type="ARBA" id="ARBA00022989"/>
    </source>
</evidence>
<dbReference type="WBParaSite" id="PSU_v2.g14832.t1">
    <property type="protein sequence ID" value="PSU_v2.g14832.t1"/>
    <property type="gene ID" value="PSU_v2.g14832"/>
</dbReference>
<keyword evidence="5" id="KW-0812">Transmembrane</keyword>
<proteinExistence type="inferred from homology"/>
<evidence type="ECO:0000313" key="9">
    <source>
        <dbReference type="Proteomes" id="UP000887577"/>
    </source>
</evidence>
<dbReference type="EC" id="2.4.1.-" evidence="8"/>
<evidence type="ECO:0000256" key="1">
    <source>
        <dbReference type="ARBA" id="ARBA00004167"/>
    </source>
</evidence>
<evidence type="ECO:0000256" key="8">
    <source>
        <dbReference type="RuleBase" id="RU366017"/>
    </source>
</evidence>
<comment type="subcellular location">
    <subcellularLocation>
        <location evidence="1">Membrane</location>
        <topology evidence="1">Single-pass membrane protein</topology>
    </subcellularLocation>
</comment>
<dbReference type="PANTHER" id="PTHR21645:SF2">
    <property type="entry name" value="GLYCOSYLTRANSFERASE FAMILY 92 PROTEIN F59C6.8"/>
    <property type="match status" value="1"/>
</dbReference>
<keyword evidence="9" id="KW-1185">Reference proteome</keyword>
<dbReference type="InterPro" id="IPR052012">
    <property type="entry name" value="GTase_92"/>
</dbReference>
<keyword evidence="4 8" id="KW-0808">Transferase</keyword>
<evidence type="ECO:0000256" key="5">
    <source>
        <dbReference type="ARBA" id="ARBA00022692"/>
    </source>
</evidence>
<reference evidence="10" key="1">
    <citation type="submission" date="2022-11" db="UniProtKB">
        <authorList>
            <consortium name="WormBaseParasite"/>
        </authorList>
    </citation>
    <scope>IDENTIFICATION</scope>
</reference>
<dbReference type="GO" id="GO:0016757">
    <property type="term" value="F:glycosyltransferase activity"/>
    <property type="evidence" value="ECO:0007669"/>
    <property type="project" value="UniProtKB-UniRule"/>
</dbReference>